<evidence type="ECO:0000313" key="1">
    <source>
        <dbReference type="EMBL" id="KXA89670.1"/>
    </source>
</evidence>
<accession>A0A133U651</accession>
<proteinExistence type="predicted"/>
<evidence type="ECO:0000313" key="2">
    <source>
        <dbReference type="Proteomes" id="UP000070184"/>
    </source>
</evidence>
<dbReference type="EMBL" id="LHXK01000026">
    <property type="protein sequence ID" value="KXA89670.1"/>
    <property type="molecule type" value="Genomic_DNA"/>
</dbReference>
<organism evidence="1 2">
    <name type="scientific">candidate division MSBL1 archaeon SCGC-AAA259B11</name>
    <dbReference type="NCBI Taxonomy" id="1698260"/>
    <lineage>
        <taxon>Archaea</taxon>
        <taxon>Methanobacteriati</taxon>
        <taxon>Methanobacteriota</taxon>
        <taxon>candidate division MSBL1</taxon>
    </lineage>
</organism>
<sequence length="63" mass="7258">MSKSCYPRTRSRPLEPSIFFSLPEKPNSEGELREDCRGNREKGRILGISSDRCVLPVLYQNFP</sequence>
<gene>
    <name evidence="1" type="ORF">AKJ61_02405</name>
</gene>
<comment type="caution">
    <text evidence="1">The sequence shown here is derived from an EMBL/GenBank/DDBJ whole genome shotgun (WGS) entry which is preliminary data.</text>
</comment>
<dbReference type="AlphaFoldDB" id="A0A133U651"/>
<keyword evidence="2" id="KW-1185">Reference proteome</keyword>
<protein>
    <submittedName>
        <fullName evidence="1">Uncharacterized protein</fullName>
    </submittedName>
</protein>
<dbReference type="Proteomes" id="UP000070184">
    <property type="component" value="Unassembled WGS sequence"/>
</dbReference>
<name>A0A133U651_9EURY</name>
<reference evidence="1 2" key="1">
    <citation type="journal article" date="2016" name="Sci. Rep.">
        <title>Metabolic traits of an uncultured archaeal lineage -MSBL1- from brine pools of the Red Sea.</title>
        <authorList>
            <person name="Mwirichia R."/>
            <person name="Alam I."/>
            <person name="Rashid M."/>
            <person name="Vinu M."/>
            <person name="Ba-Alawi W."/>
            <person name="Anthony Kamau A."/>
            <person name="Kamanda Ngugi D."/>
            <person name="Goker M."/>
            <person name="Klenk H.P."/>
            <person name="Bajic V."/>
            <person name="Stingl U."/>
        </authorList>
    </citation>
    <scope>NUCLEOTIDE SEQUENCE [LARGE SCALE GENOMIC DNA]</scope>
    <source>
        <strain evidence="1">SCGC-AAA259B11</strain>
    </source>
</reference>